<evidence type="ECO:0000313" key="2">
    <source>
        <dbReference type="Proteomes" id="UP001362999"/>
    </source>
</evidence>
<dbReference type="AlphaFoldDB" id="A0AAW0E5L3"/>
<dbReference type="EMBL" id="JAWWNJ010000003">
    <property type="protein sequence ID" value="KAK7059647.1"/>
    <property type="molecule type" value="Genomic_DNA"/>
</dbReference>
<accession>A0AAW0E5L3</accession>
<name>A0AAW0E5L3_9AGAR</name>
<sequence length="100" mass="11813">MTGRTSLILTLAFLIFVKLVLDPWQTLLATLYFFLFLRDFPPCSLLFYRPLHRHFPRQLSLLNSNPPSRTVFSFFDAVSAWHLMCHDRRPVVRTSHRPPL</sequence>
<comment type="caution">
    <text evidence="1">The sequence shown here is derived from an EMBL/GenBank/DDBJ whole genome shotgun (WGS) entry which is preliminary data.</text>
</comment>
<organism evidence="1 2">
    <name type="scientific">Favolaschia claudopus</name>
    <dbReference type="NCBI Taxonomy" id="2862362"/>
    <lineage>
        <taxon>Eukaryota</taxon>
        <taxon>Fungi</taxon>
        <taxon>Dikarya</taxon>
        <taxon>Basidiomycota</taxon>
        <taxon>Agaricomycotina</taxon>
        <taxon>Agaricomycetes</taxon>
        <taxon>Agaricomycetidae</taxon>
        <taxon>Agaricales</taxon>
        <taxon>Marasmiineae</taxon>
        <taxon>Mycenaceae</taxon>
        <taxon>Favolaschia</taxon>
    </lineage>
</organism>
<gene>
    <name evidence="1" type="ORF">R3P38DRAFT_964890</name>
</gene>
<proteinExistence type="predicted"/>
<evidence type="ECO:0000313" key="1">
    <source>
        <dbReference type="EMBL" id="KAK7059647.1"/>
    </source>
</evidence>
<protein>
    <recommendedName>
        <fullName evidence="3">Secreted protein</fullName>
    </recommendedName>
</protein>
<keyword evidence="2" id="KW-1185">Reference proteome</keyword>
<evidence type="ECO:0008006" key="3">
    <source>
        <dbReference type="Google" id="ProtNLM"/>
    </source>
</evidence>
<reference evidence="1 2" key="1">
    <citation type="journal article" date="2024" name="J Genomics">
        <title>Draft genome sequencing and assembly of Favolaschia claudopus CIRM-BRFM 2984 isolated from oak limbs.</title>
        <authorList>
            <person name="Navarro D."/>
            <person name="Drula E."/>
            <person name="Chaduli D."/>
            <person name="Cazenave R."/>
            <person name="Ahrendt S."/>
            <person name="Wang J."/>
            <person name="Lipzen A."/>
            <person name="Daum C."/>
            <person name="Barry K."/>
            <person name="Grigoriev I.V."/>
            <person name="Favel A."/>
            <person name="Rosso M.N."/>
            <person name="Martin F."/>
        </authorList>
    </citation>
    <scope>NUCLEOTIDE SEQUENCE [LARGE SCALE GENOMIC DNA]</scope>
    <source>
        <strain evidence="1 2">CIRM-BRFM 2984</strain>
    </source>
</reference>
<dbReference type="Proteomes" id="UP001362999">
    <property type="component" value="Unassembled WGS sequence"/>
</dbReference>